<dbReference type="AlphaFoldDB" id="A0A7S4NKY2"/>
<reference evidence="2" key="1">
    <citation type="submission" date="2021-01" db="EMBL/GenBank/DDBJ databases">
        <authorList>
            <person name="Corre E."/>
            <person name="Pelletier E."/>
            <person name="Niang G."/>
            <person name="Scheremetjew M."/>
            <person name="Finn R."/>
            <person name="Kale V."/>
            <person name="Holt S."/>
            <person name="Cochrane G."/>
            <person name="Meng A."/>
            <person name="Brown T."/>
            <person name="Cohen L."/>
        </authorList>
    </citation>
    <scope>NUCLEOTIDE SEQUENCE</scope>
    <source>
        <strain evidence="2">UIO037</strain>
    </source>
</reference>
<proteinExistence type="predicted"/>
<feature type="transmembrane region" description="Helical" evidence="1">
    <location>
        <begin position="68"/>
        <end position="87"/>
    </location>
</feature>
<evidence type="ECO:0000313" key="2">
    <source>
        <dbReference type="EMBL" id="CAE2295338.1"/>
    </source>
</evidence>
<keyword evidence="1" id="KW-1133">Transmembrane helix</keyword>
<protein>
    <submittedName>
        <fullName evidence="2">Uncharacterized protein</fullName>
    </submittedName>
</protein>
<sequence>MALSAGLPALFVLLGCTVAGGALTALLIGLGKMECAVEERVLRGLFLTKLIVAPTFWGWAVYNTAQNGFDLGVASFACAAVASAYGLMKIDSSDPKYLQCQRWSTGLSGAFVVANYAVGIAVVLSKAWTLLLYMALGCAWWAIVTCASVVMLSTALGKADHLTEVGAGSPLAP</sequence>
<feature type="transmembrane region" description="Helical" evidence="1">
    <location>
        <begin position="130"/>
        <end position="152"/>
    </location>
</feature>
<evidence type="ECO:0000256" key="1">
    <source>
        <dbReference type="SAM" id="Phobius"/>
    </source>
</evidence>
<dbReference type="EMBL" id="HBKO01042111">
    <property type="protein sequence ID" value="CAE2295338.1"/>
    <property type="molecule type" value="Transcribed_RNA"/>
</dbReference>
<feature type="transmembrane region" description="Helical" evidence="1">
    <location>
        <begin position="107"/>
        <end position="124"/>
    </location>
</feature>
<accession>A0A7S4NKY2</accession>
<feature type="transmembrane region" description="Helical" evidence="1">
    <location>
        <begin position="6"/>
        <end position="29"/>
    </location>
</feature>
<name>A0A7S4NKY2_9EUKA</name>
<organism evidence="2">
    <name type="scientific">Prymnesium polylepis</name>
    <dbReference type="NCBI Taxonomy" id="72548"/>
    <lineage>
        <taxon>Eukaryota</taxon>
        <taxon>Haptista</taxon>
        <taxon>Haptophyta</taxon>
        <taxon>Prymnesiophyceae</taxon>
        <taxon>Prymnesiales</taxon>
        <taxon>Prymnesiaceae</taxon>
        <taxon>Prymnesium</taxon>
    </lineage>
</organism>
<keyword evidence="1" id="KW-0812">Transmembrane</keyword>
<gene>
    <name evidence="2" type="ORF">CPOL0286_LOCUS19361</name>
</gene>
<feature type="transmembrane region" description="Helical" evidence="1">
    <location>
        <begin position="41"/>
        <end position="62"/>
    </location>
</feature>
<keyword evidence="1" id="KW-0472">Membrane</keyword>